<evidence type="ECO:0000313" key="2">
    <source>
        <dbReference type="EMBL" id="VDL86553.1"/>
    </source>
</evidence>
<reference evidence="2 3" key="2">
    <citation type="submission" date="2018-11" db="EMBL/GenBank/DDBJ databases">
        <authorList>
            <consortium name="Pathogen Informatics"/>
        </authorList>
    </citation>
    <scope>NUCLEOTIDE SEQUENCE [LARGE SCALE GENOMIC DNA]</scope>
    <source>
        <strain evidence="2 3">NST_G2</strain>
    </source>
</reference>
<dbReference type="WBParaSite" id="SSLN_0000098301-mRNA-1">
    <property type="protein sequence ID" value="SSLN_0000098301-mRNA-1"/>
    <property type="gene ID" value="SSLN_0000098301"/>
</dbReference>
<gene>
    <name evidence="2" type="ORF">SSLN_LOCUS944</name>
</gene>
<dbReference type="Proteomes" id="UP000275846">
    <property type="component" value="Unassembled WGS sequence"/>
</dbReference>
<evidence type="ECO:0000256" key="1">
    <source>
        <dbReference type="SAM" id="MobiDB-lite"/>
    </source>
</evidence>
<feature type="region of interest" description="Disordered" evidence="1">
    <location>
        <begin position="34"/>
        <end position="152"/>
    </location>
</feature>
<dbReference type="AlphaFoldDB" id="A0A183S9P6"/>
<accession>A0A183S9P6</accession>
<name>A0A183S9P6_SCHSO</name>
<reference evidence="4" key="1">
    <citation type="submission" date="2016-06" db="UniProtKB">
        <authorList>
            <consortium name="WormBaseParasite"/>
        </authorList>
    </citation>
    <scope>IDENTIFICATION</scope>
</reference>
<evidence type="ECO:0000313" key="4">
    <source>
        <dbReference type="WBParaSite" id="SSLN_0000098301-mRNA-1"/>
    </source>
</evidence>
<evidence type="ECO:0000313" key="3">
    <source>
        <dbReference type="Proteomes" id="UP000275846"/>
    </source>
</evidence>
<proteinExistence type="predicted"/>
<sequence length="152" mass="17088">MSESPDSMSCTNNFLEFIYPIILWSPYTRNRIENKRGGPTEEPNSSLLRHAAEETSAPLGDPLRSRTPRCCVTQQKKHRRRWGHLGSEPLVAASRSSRNIGETRVCPTEEPNPSLLRHAATETSSKHVPTEEPNPSMCHAAQKHQRNTCLGF</sequence>
<dbReference type="EMBL" id="UYSU01001103">
    <property type="protein sequence ID" value="VDL86553.1"/>
    <property type="molecule type" value="Genomic_DNA"/>
</dbReference>
<organism evidence="4">
    <name type="scientific">Schistocephalus solidus</name>
    <name type="common">Tapeworm</name>
    <dbReference type="NCBI Taxonomy" id="70667"/>
    <lineage>
        <taxon>Eukaryota</taxon>
        <taxon>Metazoa</taxon>
        <taxon>Spiralia</taxon>
        <taxon>Lophotrochozoa</taxon>
        <taxon>Platyhelminthes</taxon>
        <taxon>Cestoda</taxon>
        <taxon>Eucestoda</taxon>
        <taxon>Diphyllobothriidea</taxon>
        <taxon>Diphyllobothriidae</taxon>
        <taxon>Schistocephalus</taxon>
    </lineage>
</organism>
<protein>
    <submittedName>
        <fullName evidence="2 4">Uncharacterized protein</fullName>
    </submittedName>
</protein>
<keyword evidence="3" id="KW-1185">Reference proteome</keyword>